<feature type="transmembrane region" description="Helical" evidence="1">
    <location>
        <begin position="29"/>
        <end position="46"/>
    </location>
</feature>
<dbReference type="AlphaFoldDB" id="A0A3M6TJZ6"/>
<gene>
    <name evidence="3" type="ORF">pdam_00005540</name>
</gene>
<evidence type="ECO:0000256" key="2">
    <source>
        <dbReference type="SAM" id="SignalP"/>
    </source>
</evidence>
<dbReference type="Proteomes" id="UP000275408">
    <property type="component" value="Unassembled WGS sequence"/>
</dbReference>
<sequence length="94" mass="10971">MKIALFVVWIIALLFEVNSVLKVYLMADLVAISCVVFFVFILYHETRRHQRKIPVQQNPQDEVGRFTEEEKSIKKTVFIVGFVFSVFSLWVCTA</sequence>
<reference evidence="3 4" key="1">
    <citation type="journal article" date="2018" name="Sci. Rep.">
        <title>Comparative analysis of the Pocillopora damicornis genome highlights role of immune system in coral evolution.</title>
        <authorList>
            <person name="Cunning R."/>
            <person name="Bay R.A."/>
            <person name="Gillette P."/>
            <person name="Baker A.C."/>
            <person name="Traylor-Knowles N."/>
        </authorList>
    </citation>
    <scope>NUCLEOTIDE SEQUENCE [LARGE SCALE GENOMIC DNA]</scope>
    <source>
        <strain evidence="3">RSMAS</strain>
        <tissue evidence="3">Whole animal</tissue>
    </source>
</reference>
<evidence type="ECO:0000313" key="4">
    <source>
        <dbReference type="Proteomes" id="UP000275408"/>
    </source>
</evidence>
<keyword evidence="1" id="KW-0812">Transmembrane</keyword>
<proteinExistence type="predicted"/>
<organism evidence="3 4">
    <name type="scientific">Pocillopora damicornis</name>
    <name type="common">Cauliflower coral</name>
    <name type="synonym">Millepora damicornis</name>
    <dbReference type="NCBI Taxonomy" id="46731"/>
    <lineage>
        <taxon>Eukaryota</taxon>
        <taxon>Metazoa</taxon>
        <taxon>Cnidaria</taxon>
        <taxon>Anthozoa</taxon>
        <taxon>Hexacorallia</taxon>
        <taxon>Scleractinia</taxon>
        <taxon>Astrocoeniina</taxon>
        <taxon>Pocilloporidae</taxon>
        <taxon>Pocillopora</taxon>
    </lineage>
</organism>
<keyword evidence="1" id="KW-0472">Membrane</keyword>
<keyword evidence="4" id="KW-1185">Reference proteome</keyword>
<feature type="transmembrane region" description="Helical" evidence="1">
    <location>
        <begin position="75"/>
        <end position="91"/>
    </location>
</feature>
<feature type="chain" id="PRO_5018306981" evidence="2">
    <location>
        <begin position="20"/>
        <end position="94"/>
    </location>
</feature>
<comment type="caution">
    <text evidence="3">The sequence shown here is derived from an EMBL/GenBank/DDBJ whole genome shotgun (WGS) entry which is preliminary data.</text>
</comment>
<accession>A0A3M6TJZ6</accession>
<keyword evidence="2" id="KW-0732">Signal</keyword>
<feature type="signal peptide" evidence="2">
    <location>
        <begin position="1"/>
        <end position="19"/>
    </location>
</feature>
<keyword evidence="1" id="KW-1133">Transmembrane helix</keyword>
<evidence type="ECO:0000313" key="3">
    <source>
        <dbReference type="EMBL" id="RMX41763.1"/>
    </source>
</evidence>
<dbReference type="EMBL" id="RCHS01003444">
    <property type="protein sequence ID" value="RMX41763.1"/>
    <property type="molecule type" value="Genomic_DNA"/>
</dbReference>
<protein>
    <submittedName>
        <fullName evidence="3">Uncharacterized protein</fullName>
    </submittedName>
</protein>
<evidence type="ECO:0000256" key="1">
    <source>
        <dbReference type="SAM" id="Phobius"/>
    </source>
</evidence>
<name>A0A3M6TJZ6_POCDA</name>